<dbReference type="Proteomes" id="UP000251314">
    <property type="component" value="Unassembled WGS sequence"/>
</dbReference>
<dbReference type="EMBL" id="MJFZ01000726">
    <property type="protein sequence ID" value="RAW25665.1"/>
    <property type="molecule type" value="Genomic_DNA"/>
</dbReference>
<evidence type="ECO:0000313" key="3">
    <source>
        <dbReference type="EMBL" id="KAG2921754.1"/>
    </source>
</evidence>
<name>A0A329RLM1_9STRA</name>
<evidence type="ECO:0000313" key="7">
    <source>
        <dbReference type="Proteomes" id="UP000251314"/>
    </source>
</evidence>
<reference evidence="1" key="2">
    <citation type="submission" date="2018-10" db="EMBL/GenBank/DDBJ databases">
        <title>Effector identification in a new, highly contiguous assembly of the strawberry crown rot pathogen Phytophthora cactorum.</title>
        <authorList>
            <person name="Armitage A.D."/>
            <person name="Nellist C.F."/>
            <person name="Bates H."/>
            <person name="Vickerstaff R.J."/>
            <person name="Harrison R.J."/>
        </authorList>
    </citation>
    <scope>NUCLEOTIDE SEQUENCE</scope>
    <source>
        <strain evidence="1">15-7</strain>
        <strain evidence="2">4032</strain>
        <strain evidence="3">4040</strain>
        <strain evidence="4">P415</strain>
        <strain evidence="5">P421</strain>
    </source>
</reference>
<accession>A0A329RLM1</accession>
<dbReference type="Proteomes" id="UP000774804">
    <property type="component" value="Unassembled WGS sequence"/>
</dbReference>
<reference evidence="6 7" key="1">
    <citation type="submission" date="2018-01" db="EMBL/GenBank/DDBJ databases">
        <title>Draft genome of the strawberry crown rot pathogen Phytophthora cactorum.</title>
        <authorList>
            <person name="Armitage A.D."/>
            <person name="Lysoe E."/>
            <person name="Nellist C.F."/>
            <person name="Harrison R.J."/>
            <person name="Brurberg M.B."/>
        </authorList>
    </citation>
    <scope>NUCLEOTIDE SEQUENCE [LARGE SCALE GENOMIC DNA]</scope>
    <source>
        <strain evidence="6 7">10300</strain>
    </source>
</reference>
<dbReference type="VEuPathDB" id="FungiDB:PC110_g17925"/>
<organism evidence="6 7">
    <name type="scientific">Phytophthora cactorum</name>
    <dbReference type="NCBI Taxonomy" id="29920"/>
    <lineage>
        <taxon>Eukaryota</taxon>
        <taxon>Sar</taxon>
        <taxon>Stramenopiles</taxon>
        <taxon>Oomycota</taxon>
        <taxon>Peronosporomycetes</taxon>
        <taxon>Peronosporales</taxon>
        <taxon>Peronosporaceae</taxon>
        <taxon>Phytophthora</taxon>
    </lineage>
</organism>
<comment type="caution">
    <text evidence="6">The sequence shown here is derived from an EMBL/GenBank/DDBJ whole genome shotgun (WGS) entry which is preliminary data.</text>
</comment>
<dbReference type="Proteomes" id="UP000736787">
    <property type="component" value="Unassembled WGS sequence"/>
</dbReference>
<dbReference type="Proteomes" id="UP000735874">
    <property type="component" value="Unassembled WGS sequence"/>
</dbReference>
<evidence type="ECO:0000313" key="2">
    <source>
        <dbReference type="EMBL" id="KAG2916930.1"/>
    </source>
</evidence>
<dbReference type="AlphaFoldDB" id="A0A329RLM1"/>
<keyword evidence="7" id="KW-1185">Reference proteome</keyword>
<dbReference type="EMBL" id="RCMK01000562">
    <property type="protein sequence ID" value="KAG2921754.1"/>
    <property type="molecule type" value="Genomic_DNA"/>
</dbReference>
<dbReference type="EMBL" id="RCMG01000566">
    <property type="protein sequence ID" value="KAG2852047.1"/>
    <property type="molecule type" value="Genomic_DNA"/>
</dbReference>
<dbReference type="Proteomes" id="UP000760860">
    <property type="component" value="Unassembled WGS sequence"/>
</dbReference>
<dbReference type="EMBL" id="RCMV01000549">
    <property type="protein sequence ID" value="KAG3215561.1"/>
    <property type="molecule type" value="Genomic_DNA"/>
</dbReference>
<sequence length="138" mass="15710">MSAQDDDASTYEETLETWALHDCSAVVDSRSPDEMRSLFERFCATRGKTTTVTRTVTIRSLDKAWTAFVNRWNREGGAAFERMLENREAAHDRLSVCALATQVCRLSYELDRQCCFAHFEDGCPRCRGHNLPRPDAAQ</sequence>
<evidence type="ECO:0000313" key="6">
    <source>
        <dbReference type="EMBL" id="RAW25665.1"/>
    </source>
</evidence>
<evidence type="ECO:0000313" key="1">
    <source>
        <dbReference type="EMBL" id="KAG2852047.1"/>
    </source>
</evidence>
<evidence type="ECO:0000313" key="4">
    <source>
        <dbReference type="EMBL" id="KAG2979940.1"/>
    </source>
</evidence>
<dbReference type="EMBL" id="RCMI01000330">
    <property type="protein sequence ID" value="KAG2916930.1"/>
    <property type="molecule type" value="Genomic_DNA"/>
</dbReference>
<evidence type="ECO:0000313" key="5">
    <source>
        <dbReference type="EMBL" id="KAG3215561.1"/>
    </source>
</evidence>
<dbReference type="OrthoDB" id="108311at2759"/>
<protein>
    <submittedName>
        <fullName evidence="6">Uncharacterized protein</fullName>
    </submittedName>
</protein>
<dbReference type="EMBL" id="RCML01000348">
    <property type="protein sequence ID" value="KAG2979940.1"/>
    <property type="molecule type" value="Genomic_DNA"/>
</dbReference>
<gene>
    <name evidence="6" type="ORF">PC110_g17925</name>
    <name evidence="1" type="ORF">PC113_g15375</name>
    <name evidence="2" type="ORF">PC115_g10876</name>
    <name evidence="3" type="ORF">PC117_g16151</name>
    <name evidence="4" type="ORF">PC118_g11481</name>
    <name evidence="5" type="ORF">PC129_g13558</name>
</gene>
<dbReference type="Proteomes" id="UP000697107">
    <property type="component" value="Unassembled WGS sequence"/>
</dbReference>
<proteinExistence type="predicted"/>